<dbReference type="UniPathway" id="UPA00904">
    <property type="reaction ID" value="UER00874"/>
</dbReference>
<evidence type="ECO:0000256" key="3">
    <source>
        <dbReference type="HAMAP-Rule" id="MF_01678"/>
    </source>
</evidence>
<dbReference type="FunFam" id="1.20.120.420:FF:000003">
    <property type="entry name" value="Methylthioribose-1-phosphate isomerase"/>
    <property type="match status" value="1"/>
</dbReference>
<dbReference type="GO" id="GO:0019509">
    <property type="term" value="P:L-methionine salvage from methylthioadenosine"/>
    <property type="evidence" value="ECO:0007669"/>
    <property type="project" value="UniProtKB-UniRule"/>
</dbReference>
<dbReference type="Pfam" id="PF01008">
    <property type="entry name" value="IF-2B"/>
    <property type="match status" value="1"/>
</dbReference>
<dbReference type="EC" id="5.3.1.23" evidence="3"/>
<dbReference type="NCBIfam" id="NF004326">
    <property type="entry name" value="PRK05720.1"/>
    <property type="match status" value="1"/>
</dbReference>
<dbReference type="AlphaFoldDB" id="A0A0A2AFB4"/>
<evidence type="ECO:0000256" key="2">
    <source>
        <dbReference type="ARBA" id="ARBA00052401"/>
    </source>
</evidence>
<dbReference type="InterPro" id="IPR027363">
    <property type="entry name" value="M1Pi_N"/>
</dbReference>
<comment type="pathway">
    <text evidence="3">Amino-acid biosynthesis; L-methionine biosynthesis via salvage pathway; L-methionine from S-methyl-5-thio-alpha-D-ribose 1-phosphate: step 1/6.</text>
</comment>
<comment type="function">
    <text evidence="3">Catalyzes the interconversion of methylthioribose-1-phosphate (MTR-1-P) into methylthioribulose-1-phosphate (MTRu-1-P).</text>
</comment>
<reference evidence="5" key="1">
    <citation type="journal article" date="2014" name="Sci. Data">
        <title>Genomes of diverse isolates of the marine cyanobacterium Prochlorococcus.</title>
        <authorList>
            <person name="Biller S."/>
            <person name="Berube P."/>
            <person name="Thompson J."/>
            <person name="Kelly L."/>
            <person name="Roggensack S."/>
            <person name="Awad L."/>
            <person name="Roache-Johnson K."/>
            <person name="Ding H."/>
            <person name="Giovannoni S.J."/>
            <person name="Moore L.R."/>
            <person name="Chisholm S.W."/>
        </authorList>
    </citation>
    <scope>NUCLEOTIDE SEQUENCE [LARGE SCALE GENOMIC DNA]</scope>
    <source>
        <strain evidence="5">MIT 9314</strain>
    </source>
</reference>
<organism evidence="4 5">
    <name type="scientific">Prochlorococcus marinus str. MIT 9314</name>
    <dbReference type="NCBI Taxonomy" id="167548"/>
    <lineage>
        <taxon>Bacteria</taxon>
        <taxon>Bacillati</taxon>
        <taxon>Cyanobacteriota</taxon>
        <taxon>Cyanophyceae</taxon>
        <taxon>Synechococcales</taxon>
        <taxon>Prochlorococcaceae</taxon>
        <taxon>Prochlorococcus</taxon>
    </lineage>
</organism>
<feature type="site" description="Transition state stabilizer" evidence="3">
    <location>
        <position position="163"/>
    </location>
</feature>
<comment type="catalytic activity">
    <reaction evidence="2 3">
        <text>5-(methylsulfanyl)-alpha-D-ribose 1-phosphate = 5-(methylsulfanyl)-D-ribulose 1-phosphate</text>
        <dbReference type="Rhea" id="RHEA:19989"/>
        <dbReference type="ChEBI" id="CHEBI:58533"/>
        <dbReference type="ChEBI" id="CHEBI:58548"/>
        <dbReference type="EC" id="5.3.1.23"/>
    </reaction>
</comment>
<dbReference type="InterPro" id="IPR011559">
    <property type="entry name" value="Initiation_fac_2B_a/b/d"/>
</dbReference>
<dbReference type="GO" id="GO:0046523">
    <property type="term" value="F:S-methyl-5-thioribose-1-phosphate isomerase activity"/>
    <property type="evidence" value="ECO:0007669"/>
    <property type="project" value="UniProtKB-UniRule"/>
</dbReference>
<evidence type="ECO:0000313" key="4">
    <source>
        <dbReference type="EMBL" id="KGG00291.1"/>
    </source>
</evidence>
<feature type="active site" description="Proton donor" evidence="3">
    <location>
        <position position="243"/>
    </location>
</feature>
<evidence type="ECO:0000313" key="5">
    <source>
        <dbReference type="Proteomes" id="UP000030533"/>
    </source>
</evidence>
<comment type="similarity">
    <text evidence="3">Belongs to the EIF-2B alpha/beta/delta subunits family. MtnA subfamily.</text>
</comment>
<dbReference type="InterPro" id="IPR042529">
    <property type="entry name" value="IF_2B-like_C"/>
</dbReference>
<dbReference type="FunFam" id="3.40.50.10470:FF:000006">
    <property type="entry name" value="Methylthioribose-1-phosphate isomerase"/>
    <property type="match status" value="1"/>
</dbReference>
<accession>A0A0A2AFB4</accession>
<protein>
    <recommendedName>
        <fullName evidence="3">Methylthioribose-1-phosphate isomerase</fullName>
        <shortName evidence="3">M1Pi</shortName>
        <shortName evidence="3">MTR-1-P isomerase</shortName>
        <ecNumber evidence="3">5.3.1.23</ecNumber>
    </recommendedName>
    <alternativeName>
        <fullName evidence="3">S-methyl-5-thioribose-1-phosphate isomerase</fullName>
    </alternativeName>
</protein>
<name>A0A0A2AFB4_PROMR</name>
<sequence length="360" mass="40284">MLIDNKEWETIWLNKKKDIIEVIDQTKLPHIFEIKEINNYEDAASAIQNMIIRGAPLIGVMGAYGLMLALQENPSMENLKNSYEKLLSTRPTAVNLQWSLKRVFEKVSRTNKDERALIARKEATKIKLEDINMCSLIGDNGLRLIQDLVSRKNEKTINVLTHCNAGWLATVNWGTALSPIYKAHRAGIKIHVWVDETRPRNQGANLTAFELKNEGIPHTVIVDNAGGHLMQQNLVDLVIVGSDRTTKRGDVCNKIGTYLKALAANANNVPFYAALPVSTIDWEIENGLKEINIETRSEKEITHISGLTKNEKIETIRLSPEGSRAFNPGFDVTPNKLVTGLITEKGICNATYDGLKNLYS</sequence>
<dbReference type="eggNOG" id="COG0182">
    <property type="taxonomic scope" value="Bacteria"/>
</dbReference>
<dbReference type="NCBIfam" id="TIGR00524">
    <property type="entry name" value="eIF-2B_rel"/>
    <property type="match status" value="1"/>
</dbReference>
<dbReference type="EMBL" id="JNAO01000013">
    <property type="protein sequence ID" value="KGG00291.1"/>
    <property type="molecule type" value="Genomic_DNA"/>
</dbReference>
<dbReference type="Proteomes" id="UP000030533">
    <property type="component" value="Unassembled WGS sequence"/>
</dbReference>
<gene>
    <name evidence="3" type="primary">mtnA</name>
    <name evidence="4" type="ORF">EU98_1823</name>
</gene>
<dbReference type="InterPro" id="IPR005251">
    <property type="entry name" value="IF-M1Pi"/>
</dbReference>
<dbReference type="SUPFAM" id="SSF100950">
    <property type="entry name" value="NagB/RpiA/CoA transferase-like"/>
    <property type="match status" value="1"/>
</dbReference>
<dbReference type="Gene3D" id="1.20.120.420">
    <property type="entry name" value="translation initiation factor eif-2b, domain 1"/>
    <property type="match status" value="1"/>
</dbReference>
<feature type="binding site" evidence="3">
    <location>
        <position position="90"/>
    </location>
    <ligand>
        <name>substrate</name>
    </ligand>
</feature>
<dbReference type="HAMAP" id="MF_01678">
    <property type="entry name" value="Salvage_MtnA"/>
    <property type="match status" value="1"/>
</dbReference>
<feature type="binding site" evidence="3">
    <location>
        <begin position="253"/>
        <end position="254"/>
    </location>
    <ligand>
        <name>substrate</name>
    </ligand>
</feature>
<dbReference type="PANTHER" id="PTHR43475">
    <property type="entry name" value="METHYLTHIORIBOSE-1-PHOSPHATE ISOMERASE"/>
    <property type="match status" value="1"/>
</dbReference>
<dbReference type="InterPro" id="IPR037171">
    <property type="entry name" value="NagB/RpiA_transferase-like"/>
</dbReference>
<dbReference type="NCBIfam" id="TIGR00512">
    <property type="entry name" value="salvage_mtnA"/>
    <property type="match status" value="1"/>
</dbReference>
<dbReference type="RefSeq" id="WP_032516449.1">
    <property type="nucleotide sequence ID" value="NZ_JNAO01000013.1"/>
</dbReference>
<keyword evidence="3" id="KW-0486">Methionine biosynthesis</keyword>
<comment type="caution">
    <text evidence="4">The sequence shown here is derived from an EMBL/GenBank/DDBJ whole genome shotgun (WGS) entry which is preliminary data.</text>
</comment>
<dbReference type="InterPro" id="IPR000649">
    <property type="entry name" value="IF-2B-related"/>
</dbReference>
<dbReference type="STRING" id="167548.EU98_1823"/>
<dbReference type="Gene3D" id="3.40.50.10470">
    <property type="entry name" value="Translation initiation factor eif-2b, domain 2"/>
    <property type="match status" value="1"/>
</dbReference>
<feature type="binding site" evidence="3">
    <location>
        <begin position="53"/>
        <end position="55"/>
    </location>
    <ligand>
        <name>substrate</name>
    </ligand>
</feature>
<proteinExistence type="inferred from homology"/>
<feature type="binding site" evidence="3">
    <location>
        <position position="202"/>
    </location>
    <ligand>
        <name>substrate</name>
    </ligand>
</feature>
<keyword evidence="3" id="KW-0028">Amino-acid biosynthesis</keyword>
<keyword evidence="1 3" id="KW-0413">Isomerase</keyword>
<evidence type="ECO:0000256" key="1">
    <source>
        <dbReference type="ARBA" id="ARBA00023235"/>
    </source>
</evidence>
<dbReference type="PANTHER" id="PTHR43475:SF1">
    <property type="entry name" value="METHYLTHIORIBOSE-1-PHOSPHATE ISOMERASE"/>
    <property type="match status" value="1"/>
</dbReference>